<evidence type="ECO:0000313" key="2">
    <source>
        <dbReference type="EMBL" id="EYE99360.1"/>
    </source>
</evidence>
<dbReference type="GO" id="GO:0016787">
    <property type="term" value="F:hydrolase activity"/>
    <property type="evidence" value="ECO:0007669"/>
    <property type="project" value="InterPro"/>
</dbReference>
<accession>A0A017SSU1</accession>
<proteinExistence type="predicted"/>
<dbReference type="OrthoDB" id="630188at2759"/>
<dbReference type="InterPro" id="IPR029052">
    <property type="entry name" value="Metallo-depent_PP-like"/>
</dbReference>
<evidence type="ECO:0000313" key="3">
    <source>
        <dbReference type="Proteomes" id="UP000019804"/>
    </source>
</evidence>
<dbReference type="InterPro" id="IPR051693">
    <property type="entry name" value="UPF0046_metallophosphoest"/>
</dbReference>
<dbReference type="CDD" id="cd07379">
    <property type="entry name" value="MPP_239FB"/>
    <property type="match status" value="1"/>
</dbReference>
<dbReference type="PANTHER" id="PTHR12905:SF16">
    <property type="entry name" value="SER_THR PROTEIN PHOSPHATASE FAMILY PROTEIN (AFU_ORTHOLOGUE AFUA_1G06000)"/>
    <property type="match status" value="1"/>
</dbReference>
<dbReference type="SUPFAM" id="SSF56300">
    <property type="entry name" value="Metallo-dependent phosphatases"/>
    <property type="match status" value="1"/>
</dbReference>
<dbReference type="GeneID" id="63694976"/>
<organism evidence="2 3">
    <name type="scientific">Aspergillus ruber (strain CBS 135680)</name>
    <dbReference type="NCBI Taxonomy" id="1388766"/>
    <lineage>
        <taxon>Eukaryota</taxon>
        <taxon>Fungi</taxon>
        <taxon>Dikarya</taxon>
        <taxon>Ascomycota</taxon>
        <taxon>Pezizomycotina</taxon>
        <taxon>Eurotiomycetes</taxon>
        <taxon>Eurotiomycetidae</taxon>
        <taxon>Eurotiales</taxon>
        <taxon>Aspergillaceae</taxon>
        <taxon>Aspergillus</taxon>
        <taxon>Aspergillus subgen. Aspergillus</taxon>
    </lineage>
</organism>
<dbReference type="RefSeq" id="XP_040643048.1">
    <property type="nucleotide sequence ID" value="XM_040779852.1"/>
</dbReference>
<dbReference type="EMBL" id="KK088411">
    <property type="protein sequence ID" value="EYE99360.1"/>
    <property type="molecule type" value="Genomic_DNA"/>
</dbReference>
<sequence length="364" mass="39959">MHRKTRFVCVSDTHTYTPAEAGFKLPAGDVLIHAGDLTNLGSLSELRRTIAWIAKSDYEVKIIVAGNHDVSLDPTFYARHGTGFQKDHLEDPQECIEAITKAFSILYLRHESAVVQLSRPDGPKTVFKVFGSPYSPSSGNWAFGYEAADAEALWDQIPRDTDIVVTHTPPYSHRDNRATGGPVGCAALRQVLQRVRPKLAVCGHVHESRGYERVRWISTSETDPAAKDQVVVVPGVLPPPREKAPRLDNPGLWVHGDCTTSRMEDQSLVSGCSGSGSATNGNRLAMERRQMTEYEGCGGDHDASDHAIRARASRQETCIVNAAIMGTSWPHRGGKRFNTPIVVDLELPMQKALPLDEGPGYDKQ</sequence>
<protein>
    <submittedName>
        <fullName evidence="2">Metallo-dependent phosphatase</fullName>
    </submittedName>
</protein>
<dbReference type="Gene3D" id="3.60.21.10">
    <property type="match status" value="1"/>
</dbReference>
<keyword evidence="3" id="KW-1185">Reference proteome</keyword>
<dbReference type="HOGENOM" id="CLU_041441_0_0_1"/>
<dbReference type="InterPro" id="IPR004843">
    <property type="entry name" value="Calcineurin-like_PHP"/>
</dbReference>
<reference evidence="3" key="1">
    <citation type="journal article" date="2014" name="Nat. Commun.">
        <title>Genomic adaptations of the halophilic Dead Sea filamentous fungus Eurotium rubrum.</title>
        <authorList>
            <person name="Kis-Papo T."/>
            <person name="Weig A.R."/>
            <person name="Riley R."/>
            <person name="Persoh D."/>
            <person name="Salamov A."/>
            <person name="Sun H."/>
            <person name="Lipzen A."/>
            <person name="Wasser S.P."/>
            <person name="Rambold G."/>
            <person name="Grigoriev I.V."/>
            <person name="Nevo E."/>
        </authorList>
    </citation>
    <scope>NUCLEOTIDE SEQUENCE [LARGE SCALE GENOMIC DNA]</scope>
    <source>
        <strain evidence="3">CBS 135680</strain>
    </source>
</reference>
<feature type="domain" description="Calcineurin-like phosphoesterase" evidence="1">
    <location>
        <begin position="6"/>
        <end position="207"/>
    </location>
</feature>
<evidence type="ECO:0000259" key="1">
    <source>
        <dbReference type="Pfam" id="PF00149"/>
    </source>
</evidence>
<dbReference type="Proteomes" id="UP000019804">
    <property type="component" value="Unassembled WGS sequence"/>
</dbReference>
<dbReference type="Pfam" id="PF00149">
    <property type="entry name" value="Metallophos"/>
    <property type="match status" value="1"/>
</dbReference>
<dbReference type="PANTHER" id="PTHR12905">
    <property type="entry name" value="METALLOPHOSPHOESTERASE"/>
    <property type="match status" value="1"/>
</dbReference>
<name>A0A017SSU1_ASPRC</name>
<gene>
    <name evidence="2" type="ORF">EURHEDRAFT_398559</name>
</gene>
<dbReference type="AlphaFoldDB" id="A0A017SSU1"/>